<proteinExistence type="predicted"/>
<dbReference type="GO" id="GO:0004527">
    <property type="term" value="F:exonuclease activity"/>
    <property type="evidence" value="ECO:0007669"/>
    <property type="project" value="UniProtKB-KW"/>
</dbReference>
<name>A0A2S8FXU4_9BACT</name>
<keyword evidence="2" id="KW-0540">Nuclease</keyword>
<evidence type="ECO:0000313" key="2">
    <source>
        <dbReference type="EMBL" id="PQO37006.1"/>
    </source>
</evidence>
<dbReference type="Proteomes" id="UP000240009">
    <property type="component" value="Unassembled WGS sequence"/>
</dbReference>
<gene>
    <name evidence="2" type="ORF">C5Y96_07555</name>
</gene>
<dbReference type="CDD" id="cd05782">
    <property type="entry name" value="DNA_polB_like1_exo"/>
    <property type="match status" value="1"/>
</dbReference>
<dbReference type="SUPFAM" id="SSF53098">
    <property type="entry name" value="Ribonuclease H-like"/>
    <property type="match status" value="1"/>
</dbReference>
<dbReference type="RefSeq" id="WP_105351557.1">
    <property type="nucleotide sequence ID" value="NZ_PUIA01000017.1"/>
</dbReference>
<dbReference type="AlphaFoldDB" id="A0A2S8FXU4"/>
<organism evidence="2 3">
    <name type="scientific">Blastopirellula marina</name>
    <dbReference type="NCBI Taxonomy" id="124"/>
    <lineage>
        <taxon>Bacteria</taxon>
        <taxon>Pseudomonadati</taxon>
        <taxon>Planctomycetota</taxon>
        <taxon>Planctomycetia</taxon>
        <taxon>Pirellulales</taxon>
        <taxon>Pirellulaceae</taxon>
        <taxon>Blastopirellula</taxon>
    </lineage>
</organism>
<dbReference type="Gene3D" id="3.30.420.10">
    <property type="entry name" value="Ribonuclease H-like superfamily/Ribonuclease H"/>
    <property type="match status" value="1"/>
</dbReference>
<evidence type="ECO:0000259" key="1">
    <source>
        <dbReference type="Pfam" id="PF10108"/>
    </source>
</evidence>
<evidence type="ECO:0000313" key="3">
    <source>
        <dbReference type="Proteomes" id="UP000240009"/>
    </source>
</evidence>
<comment type="caution">
    <text evidence="2">The sequence shown here is derived from an EMBL/GenBank/DDBJ whole genome shotgun (WGS) entry which is preliminary data.</text>
</comment>
<keyword evidence="2" id="KW-0269">Exonuclease</keyword>
<feature type="domain" description="Predicted 3'-5' exonuclease PolB-like" evidence="1">
    <location>
        <begin position="51"/>
        <end position="263"/>
    </location>
</feature>
<dbReference type="InterPro" id="IPR036397">
    <property type="entry name" value="RNaseH_sf"/>
</dbReference>
<protein>
    <submittedName>
        <fullName evidence="2">3'-5' exonuclease</fullName>
    </submittedName>
</protein>
<dbReference type="EMBL" id="PUIA01000017">
    <property type="protein sequence ID" value="PQO37006.1"/>
    <property type="molecule type" value="Genomic_DNA"/>
</dbReference>
<dbReference type="Pfam" id="PF10108">
    <property type="entry name" value="DNA_pol_B_exo2"/>
    <property type="match status" value="1"/>
</dbReference>
<keyword evidence="2" id="KW-0378">Hydrolase</keyword>
<dbReference type="GO" id="GO:0003676">
    <property type="term" value="F:nucleic acid binding"/>
    <property type="evidence" value="ECO:0007669"/>
    <property type="project" value="InterPro"/>
</dbReference>
<accession>A0A2S8FXU4</accession>
<dbReference type="OrthoDB" id="272484at2"/>
<reference evidence="2 3" key="1">
    <citation type="submission" date="2018-02" db="EMBL/GenBank/DDBJ databases">
        <title>Comparative genomes isolates from brazilian mangrove.</title>
        <authorList>
            <person name="Araujo J.E."/>
            <person name="Taketani R.G."/>
            <person name="Silva M.C.P."/>
            <person name="Loureco M.V."/>
            <person name="Andreote F.D."/>
        </authorList>
    </citation>
    <scope>NUCLEOTIDE SEQUENCE [LARGE SCALE GENOMIC DNA]</scope>
    <source>
        <strain evidence="2 3">HEX-2 MGV</strain>
    </source>
</reference>
<dbReference type="InterPro" id="IPR012337">
    <property type="entry name" value="RNaseH-like_sf"/>
</dbReference>
<sequence>MAEAAVRYLVFDVESVADGNLVSRLKYPDEGLSPEEAVNRFRAELLEEKGSDFIPYTYQMPVSVAIAKLDIELNLIDQVVLDAPKFRPPIITDHFWRGWKAYRRPTFVTFNGRAFDIPLMELAAFRFGLSVPDWFNLNAKNFEQSRYRYNNDSHFDLYDVLTNYGASRFTGGLNLAANLLGKPGKMEIEGHMVQDLYHEGRLEEINEYCRCDVLDTYFVFLRCCVMLGKITLDREQELIHQTKTWLEDRANETPIYQTYLEGWGDWENPWDSDAGE</sequence>
<dbReference type="InterPro" id="IPR019288">
    <property type="entry name" value="3'-5'_exonuclease_PolB-like"/>
</dbReference>